<reference evidence="4" key="1">
    <citation type="submission" date="2021-03" db="EMBL/GenBank/DDBJ databases">
        <title>Evolutionary innovations through gain and loss of genes in the ectomycorrhizal Boletales.</title>
        <authorList>
            <person name="Wu G."/>
            <person name="Miyauchi S."/>
            <person name="Morin E."/>
            <person name="Yang Z.-L."/>
            <person name="Xu J."/>
            <person name="Martin F.M."/>
        </authorList>
    </citation>
    <scope>NUCLEOTIDE SEQUENCE</scope>
    <source>
        <strain evidence="4">BR01</strain>
    </source>
</reference>
<dbReference type="InterPro" id="IPR002777">
    <property type="entry name" value="PFD_beta-like"/>
</dbReference>
<dbReference type="InterPro" id="IPR009053">
    <property type="entry name" value="Prefoldin"/>
</dbReference>
<protein>
    <submittedName>
        <fullName evidence="4">Prefoldin</fullName>
    </submittedName>
</protein>
<dbReference type="GO" id="GO:0051082">
    <property type="term" value="F:unfolded protein binding"/>
    <property type="evidence" value="ECO:0007669"/>
    <property type="project" value="InterPro"/>
</dbReference>
<dbReference type="Gene3D" id="1.10.287.370">
    <property type="match status" value="1"/>
</dbReference>
<evidence type="ECO:0000313" key="4">
    <source>
        <dbReference type="EMBL" id="KAG6380753.1"/>
    </source>
</evidence>
<feature type="coiled-coil region" evidence="3">
    <location>
        <begin position="93"/>
        <end position="127"/>
    </location>
</feature>
<dbReference type="OrthoDB" id="2015447at2759"/>
<name>A0A8I3ACX2_9AGAM</name>
<evidence type="ECO:0000256" key="1">
    <source>
        <dbReference type="ARBA" id="ARBA00008045"/>
    </source>
</evidence>
<accession>A0A8I3ACX2</accession>
<dbReference type="SUPFAM" id="SSF46579">
    <property type="entry name" value="Prefoldin"/>
    <property type="match status" value="1"/>
</dbReference>
<comment type="caution">
    <text evidence="4">The sequence shown here is derived from an EMBL/GenBank/DDBJ whole genome shotgun (WGS) entry which is preliminary data.</text>
</comment>
<gene>
    <name evidence="4" type="ORF">JVT61DRAFT_5136</name>
</gene>
<dbReference type="EMBL" id="JAGFBS010000002">
    <property type="protein sequence ID" value="KAG6380753.1"/>
    <property type="molecule type" value="Genomic_DNA"/>
</dbReference>
<comment type="similarity">
    <text evidence="1">Belongs to the prefoldin subunit beta family.</text>
</comment>
<dbReference type="PANTHER" id="PTHR20903:SF0">
    <property type="entry name" value="PREFOLDIN SUBUNIT 1"/>
    <property type="match status" value="1"/>
</dbReference>
<evidence type="ECO:0000256" key="3">
    <source>
        <dbReference type="SAM" id="Coils"/>
    </source>
</evidence>
<sequence length="140" mass="15992">MSALSDETLRKVRFLCPPEPPTYLPPKILVQIQQTAVQSQRALNLTKQQCAAKERERRIIQLTIGEMATIEGDVNLYKGVGKMFMMVPQKTMEQELKGQEKELTDDINNLNKKSKFLEKQFNDAQAQLRDIVGALHGSYR</sequence>
<evidence type="ECO:0000256" key="2">
    <source>
        <dbReference type="ARBA" id="ARBA00023186"/>
    </source>
</evidence>
<dbReference type="AlphaFoldDB" id="A0A8I3ACX2"/>
<keyword evidence="3" id="KW-0175">Coiled coil</keyword>
<dbReference type="Proteomes" id="UP000683000">
    <property type="component" value="Unassembled WGS sequence"/>
</dbReference>
<dbReference type="Pfam" id="PF01920">
    <property type="entry name" value="Prefoldin_2"/>
    <property type="match status" value="1"/>
</dbReference>
<dbReference type="GO" id="GO:0016272">
    <property type="term" value="C:prefoldin complex"/>
    <property type="evidence" value="ECO:0007669"/>
    <property type="project" value="InterPro"/>
</dbReference>
<proteinExistence type="inferred from homology"/>
<organism evidence="4 5">
    <name type="scientific">Boletus reticuloceps</name>
    <dbReference type="NCBI Taxonomy" id="495285"/>
    <lineage>
        <taxon>Eukaryota</taxon>
        <taxon>Fungi</taxon>
        <taxon>Dikarya</taxon>
        <taxon>Basidiomycota</taxon>
        <taxon>Agaricomycotina</taxon>
        <taxon>Agaricomycetes</taxon>
        <taxon>Agaricomycetidae</taxon>
        <taxon>Boletales</taxon>
        <taxon>Boletineae</taxon>
        <taxon>Boletaceae</taxon>
        <taxon>Boletoideae</taxon>
        <taxon>Boletus</taxon>
    </lineage>
</organism>
<keyword evidence="5" id="KW-1185">Reference proteome</keyword>
<dbReference type="PANTHER" id="PTHR20903">
    <property type="entry name" value="PREFOLDIN SUBUNIT 1-RELATED"/>
    <property type="match status" value="1"/>
</dbReference>
<dbReference type="GO" id="GO:0005737">
    <property type="term" value="C:cytoplasm"/>
    <property type="evidence" value="ECO:0007669"/>
    <property type="project" value="TreeGrafter"/>
</dbReference>
<keyword evidence="2" id="KW-0143">Chaperone</keyword>
<dbReference type="GO" id="GO:0044183">
    <property type="term" value="F:protein folding chaperone"/>
    <property type="evidence" value="ECO:0007669"/>
    <property type="project" value="TreeGrafter"/>
</dbReference>
<evidence type="ECO:0000313" key="5">
    <source>
        <dbReference type="Proteomes" id="UP000683000"/>
    </source>
</evidence>